<name>A0A165FSJ3_XYLHT</name>
<dbReference type="InParanoid" id="A0A165FSJ3"/>
<keyword evidence="2" id="KW-1185">Reference proteome</keyword>
<dbReference type="OrthoDB" id="3257538at2759"/>
<dbReference type="InterPro" id="IPR029069">
    <property type="entry name" value="HotDog_dom_sf"/>
</dbReference>
<reference evidence="1 2" key="1">
    <citation type="journal article" date="2016" name="Fungal Biol.">
        <title>The genome of Xylona heveae provides a window into fungal endophytism.</title>
        <authorList>
            <person name="Gazis R."/>
            <person name="Kuo A."/>
            <person name="Riley R."/>
            <person name="LaButti K."/>
            <person name="Lipzen A."/>
            <person name="Lin J."/>
            <person name="Amirebrahimi M."/>
            <person name="Hesse C.N."/>
            <person name="Spatafora J.W."/>
            <person name="Henrissat B."/>
            <person name="Hainaut M."/>
            <person name="Grigoriev I.V."/>
            <person name="Hibbett D.S."/>
        </authorList>
    </citation>
    <scope>NUCLEOTIDE SEQUENCE [LARGE SCALE GENOMIC DNA]</scope>
    <source>
        <strain evidence="1 2">TC161</strain>
    </source>
</reference>
<dbReference type="InterPro" id="IPR052741">
    <property type="entry name" value="Mitochondrial_HTD2"/>
</dbReference>
<evidence type="ECO:0000313" key="1">
    <source>
        <dbReference type="EMBL" id="KZF21323.1"/>
    </source>
</evidence>
<dbReference type="OMA" id="WDIEERR"/>
<evidence type="ECO:0008006" key="3">
    <source>
        <dbReference type="Google" id="ProtNLM"/>
    </source>
</evidence>
<accession>A0A165FSJ3</accession>
<dbReference type="EMBL" id="KV407461">
    <property type="protein sequence ID" value="KZF21323.1"/>
    <property type="molecule type" value="Genomic_DNA"/>
</dbReference>
<dbReference type="PANTHER" id="PTHR28152:SF1">
    <property type="entry name" value="HYDROXYACYL-THIOESTER DEHYDRATASE TYPE 2, MITOCHONDRIAL"/>
    <property type="match status" value="1"/>
</dbReference>
<dbReference type="Proteomes" id="UP000076632">
    <property type="component" value="Unassembled WGS sequence"/>
</dbReference>
<dbReference type="Gene3D" id="3.10.129.10">
    <property type="entry name" value="Hotdog Thioesterase"/>
    <property type="match status" value="1"/>
</dbReference>
<protein>
    <recommendedName>
        <fullName evidence="3">Thioesterase/thiol ester dehydrase-isomerase</fullName>
    </recommendedName>
</protein>
<organism evidence="1 2">
    <name type="scientific">Xylona heveae (strain CBS 132557 / TC161)</name>
    <dbReference type="NCBI Taxonomy" id="1328760"/>
    <lineage>
        <taxon>Eukaryota</taxon>
        <taxon>Fungi</taxon>
        <taxon>Dikarya</taxon>
        <taxon>Ascomycota</taxon>
        <taxon>Pezizomycotina</taxon>
        <taxon>Xylonomycetes</taxon>
        <taxon>Xylonales</taxon>
        <taxon>Xylonaceae</taxon>
        <taxon>Xylona</taxon>
    </lineage>
</organism>
<dbReference type="SUPFAM" id="SSF54637">
    <property type="entry name" value="Thioesterase/thiol ester dehydrase-isomerase"/>
    <property type="match status" value="1"/>
</dbReference>
<sequence length="411" mass="45025">MALTALRRGQPLFQKLAFNSHGTTQQCMKSATGSKTYLSTNASPAVPSDDFSHLLTEMPARILPLMYDYLTPQPSHLLNVSLADFFPSSTQPGLSEPSYVHNAPVLPSIAKPLNLPPAHHLIYFPPQVPASQLLPDGTDTLHFPGEPFVRRLWTGGHVRFNHGHSSHAPGSSHSNNTPLLLDGHRAVCLEGIRDVTIKGQPGAEKVLVGIERRIARCGEPEHEPESAIRSRLWPADEAEMGDASIVERRNLVFMRAQSADEAAAAADAPGKIIRAPNKPTFTHTLRPTASLLFRFSALTFNAHAIHLSRSYTRAVEGHRNMLVHGPLTLVLLTTLLERHLASSSSSVVSTSKQKYAITDIQYRNVSPLYCDEELRLCGRESHSKPGRYELWAENKDGGLAVKGSATVEFLS</sequence>
<dbReference type="STRING" id="1328760.A0A165FSJ3"/>
<gene>
    <name evidence="1" type="ORF">L228DRAFT_284372</name>
</gene>
<proteinExistence type="predicted"/>
<dbReference type="AlphaFoldDB" id="A0A165FSJ3"/>
<dbReference type="PANTHER" id="PTHR28152">
    <property type="entry name" value="HYDROXYACYL-THIOESTER DEHYDRATASE TYPE 2, MITOCHONDRIAL"/>
    <property type="match status" value="1"/>
</dbReference>
<dbReference type="GeneID" id="28901354"/>
<dbReference type="GO" id="GO:0005739">
    <property type="term" value="C:mitochondrion"/>
    <property type="evidence" value="ECO:0007669"/>
    <property type="project" value="TreeGrafter"/>
</dbReference>
<dbReference type="RefSeq" id="XP_018186878.1">
    <property type="nucleotide sequence ID" value="XM_018336217.1"/>
</dbReference>
<evidence type="ECO:0000313" key="2">
    <source>
        <dbReference type="Proteomes" id="UP000076632"/>
    </source>
</evidence>
<dbReference type="GO" id="GO:0019171">
    <property type="term" value="F:(3R)-hydroxyacyl-[acyl-carrier-protein] dehydratase activity"/>
    <property type="evidence" value="ECO:0007669"/>
    <property type="project" value="TreeGrafter"/>
</dbReference>